<dbReference type="Proteomes" id="UP000016505">
    <property type="component" value="Chromosome I"/>
</dbReference>
<evidence type="ECO:0000313" key="2">
    <source>
        <dbReference type="Proteomes" id="UP000016505"/>
    </source>
</evidence>
<organism evidence="1 2">
    <name type="scientific">Pseudoalteromonas arctica A 37-1-2</name>
    <dbReference type="NCBI Taxonomy" id="1117313"/>
    <lineage>
        <taxon>Bacteria</taxon>
        <taxon>Pseudomonadati</taxon>
        <taxon>Pseudomonadota</taxon>
        <taxon>Gammaproteobacteria</taxon>
        <taxon>Alteromonadales</taxon>
        <taxon>Pseudoalteromonadaceae</taxon>
        <taxon>Pseudoalteromonas</taxon>
    </lineage>
</organism>
<dbReference type="OrthoDB" id="6293663at2"/>
<dbReference type="AlphaFoldDB" id="A0A290S5H7"/>
<dbReference type="RefSeq" id="WP_007582647.1">
    <property type="nucleotide sequence ID" value="NZ_CP011025.1"/>
</dbReference>
<dbReference type="EMBL" id="CP011025">
    <property type="protein sequence ID" value="ATC86777.1"/>
    <property type="molecule type" value="Genomic_DNA"/>
</dbReference>
<evidence type="ECO:0008006" key="3">
    <source>
        <dbReference type="Google" id="ProtNLM"/>
    </source>
</evidence>
<reference evidence="1 2" key="1">
    <citation type="journal article" date="2012" name="J. Bacteriol.">
        <title>Genome sequences of type strains of seven species of the marine bacterium Pseudoalteromonas.</title>
        <authorList>
            <person name="Xie B.B."/>
            <person name="Shu Y.L."/>
            <person name="Qin Q.L."/>
            <person name="Rong J.C."/>
            <person name="Zhang X.Y."/>
            <person name="Chen X.L."/>
            <person name="Shi M."/>
            <person name="He H.L."/>
            <person name="Zhou B.C."/>
            <person name="Zhang Y.Z."/>
        </authorList>
    </citation>
    <scope>NUCLEOTIDE SEQUENCE [LARGE SCALE GENOMIC DNA]</scope>
    <source>
        <strain evidence="1 2">A 37-1-2</strain>
    </source>
</reference>
<evidence type="ECO:0000313" key="1">
    <source>
        <dbReference type="EMBL" id="ATC86777.1"/>
    </source>
</evidence>
<protein>
    <recommendedName>
        <fullName evidence="3">GTP-binding protein</fullName>
    </recommendedName>
</protein>
<dbReference type="KEGG" id="part:PARC_a2272"/>
<sequence length="69" mass="7912">MRHNNWSCSKCNNNEFDTGEIRVSGGFWSRIFDVQNKKYTAVTCSRCSFTEFYKGSSSTLGNVFDFFTG</sequence>
<name>A0A290S5H7_9GAMM</name>
<proteinExistence type="predicted"/>
<accession>A0A290S5H7</accession>
<dbReference type="InterPro" id="IPR018652">
    <property type="entry name" value="DUF2082_NA-bd_Znr"/>
</dbReference>
<dbReference type="Pfam" id="PF09855">
    <property type="entry name" value="Zn_ribbon_13"/>
    <property type="match status" value="1"/>
</dbReference>
<gene>
    <name evidence="1" type="ORF">PARC_a2272</name>
</gene>